<accession>A0A4Y8N4Q2</accession>
<dbReference type="Gene3D" id="1.20.910.10">
    <property type="entry name" value="Heme oxygenase-like"/>
    <property type="match status" value="1"/>
</dbReference>
<dbReference type="InterPro" id="IPR016084">
    <property type="entry name" value="Haem_Oase-like_multi-hlx"/>
</dbReference>
<dbReference type="Proteomes" id="UP000297385">
    <property type="component" value="Unassembled WGS sequence"/>
</dbReference>
<sequence length="724" mass="80390">MTIKITSAHLYYQIMNLEDAHIEVRSTAKAYIASLLDDDDAALQSDSLAAATPCVDASKLVAWLDTLAGQWRSDQLIRHPAACTSAAMRFVAAQYAPVGLAPGCMLQNMTQAANSHEPFPAHVHAAHLWHTGGFAFARNHACLYRQLLEHTGQYLPTIDSPMFAKQARLLPESSNLGAYWLALSLSPGVYGPEILGAALFELQVPIAPAVEALLCADAAMRGHPYMAARHDASRQAAQRHIEQAIGELFGEPASDPLVMAARIERGHRLSMHLQDAWHAAITRHARDYLLNPTVAMVEMIRGKSRFAVGYHTRLKLSGHSFDEYVVQDADQFVRDLAHSRWIVRGQPEQSALLNRLVAFGGPMFRVFSPGELDVIHAWIASLPADTPQGSSTNSSRVTTSATAAPCVPGDHGVAEATACADADRTRMRAASKLGARELYHRLLNHESNPSVFDAAGAFAQTWLARVARLVDYGPDMLPFVDYTHQRLRHWFEDRALRQAQSYAGPGQDIDKPREQVIEEAVQLCPMIFVDGGWVQRWTNAGYVETGIGSLLFEIFSDEIGNGDPQLNHPNIYRDLMQQMGIDLPDFRSRAFAMSKLFSDAAFEVPAFWLSISQFPRRFLPETLGLNLAMELSGVGGAYRTARDELRHYRFDTRFVDLHNTIDNVSTGHSAMALRAIELYMDAALAMASPAASRTQWRRVWTGFRALAIPRRSWKEMFSKPEYMV</sequence>
<name>A0A4Y8N4Q2_9BURK</name>
<comment type="caution">
    <text evidence="1">The sequence shown here is derived from an EMBL/GenBank/DDBJ whole genome shotgun (WGS) entry which is preliminary data.</text>
</comment>
<evidence type="ECO:0000313" key="2">
    <source>
        <dbReference type="Proteomes" id="UP000297385"/>
    </source>
</evidence>
<dbReference type="AlphaFoldDB" id="A0A4Y8N4Q2"/>
<proteinExistence type="predicted"/>
<dbReference type="EMBL" id="SNVI01000001">
    <property type="protein sequence ID" value="TFE44665.1"/>
    <property type="molecule type" value="Genomic_DNA"/>
</dbReference>
<reference evidence="1 2" key="1">
    <citation type="submission" date="2019-03" db="EMBL/GenBank/DDBJ databases">
        <title>Complete Genome Sequence of Paraburkholderia dipogonis ICMP 19430T, a Nitrogen-fixing Symbiont of the South African Invasive Legume Dipogon lignosus in New Zealand.</title>
        <authorList>
            <person name="De Meyer S.E."/>
        </authorList>
    </citation>
    <scope>NUCLEOTIDE SEQUENCE [LARGE SCALE GENOMIC DNA]</scope>
    <source>
        <strain evidence="1 2">ICMP 19430</strain>
    </source>
</reference>
<dbReference type="Pfam" id="PF14518">
    <property type="entry name" value="Haem_oxygenas_2"/>
    <property type="match status" value="1"/>
</dbReference>
<evidence type="ECO:0000313" key="1">
    <source>
        <dbReference type="EMBL" id="TFE44665.1"/>
    </source>
</evidence>
<dbReference type="SMART" id="SM01236">
    <property type="entry name" value="Haem_oxygenase_2"/>
    <property type="match status" value="2"/>
</dbReference>
<gene>
    <name evidence="1" type="ORF">E2553_06305</name>
</gene>
<organism evidence="1 2">
    <name type="scientific">Paraburkholderia dipogonis</name>
    <dbReference type="NCBI Taxonomy" id="1211383"/>
    <lineage>
        <taxon>Bacteria</taxon>
        <taxon>Pseudomonadati</taxon>
        <taxon>Pseudomonadota</taxon>
        <taxon>Betaproteobacteria</taxon>
        <taxon>Burkholderiales</taxon>
        <taxon>Burkholderiaceae</taxon>
        <taxon>Paraburkholderia</taxon>
    </lineage>
</organism>
<protein>
    <submittedName>
        <fullName evidence="1">Iron-containing redox enzyme family protein</fullName>
    </submittedName>
</protein>